<accession>A0A820HME8</accession>
<dbReference type="Proteomes" id="UP000663836">
    <property type="component" value="Unassembled WGS sequence"/>
</dbReference>
<evidence type="ECO:0000313" key="2">
    <source>
        <dbReference type="EMBL" id="CAF4298394.1"/>
    </source>
</evidence>
<evidence type="ECO:0000256" key="1">
    <source>
        <dbReference type="SAM" id="MobiDB-lite"/>
    </source>
</evidence>
<proteinExistence type="predicted"/>
<evidence type="ECO:0000313" key="3">
    <source>
        <dbReference type="Proteomes" id="UP000663836"/>
    </source>
</evidence>
<sequence length="32" mass="3737">EEKKRLYDAIGYAGEDTSTSSYPEEFEKVEKH</sequence>
<gene>
    <name evidence="2" type="ORF">JBS370_LOCUS40297</name>
</gene>
<comment type="caution">
    <text evidence="2">The sequence shown here is derived from an EMBL/GenBank/DDBJ whole genome shotgun (WGS) entry which is preliminary data.</text>
</comment>
<reference evidence="2" key="1">
    <citation type="submission" date="2021-02" db="EMBL/GenBank/DDBJ databases">
        <authorList>
            <person name="Nowell W R."/>
        </authorList>
    </citation>
    <scope>NUCLEOTIDE SEQUENCE</scope>
</reference>
<feature type="region of interest" description="Disordered" evidence="1">
    <location>
        <begin position="1"/>
        <end position="32"/>
    </location>
</feature>
<feature type="non-terminal residue" evidence="2">
    <location>
        <position position="1"/>
    </location>
</feature>
<organism evidence="2 3">
    <name type="scientific">Rotaria sordida</name>
    <dbReference type="NCBI Taxonomy" id="392033"/>
    <lineage>
        <taxon>Eukaryota</taxon>
        <taxon>Metazoa</taxon>
        <taxon>Spiralia</taxon>
        <taxon>Gnathifera</taxon>
        <taxon>Rotifera</taxon>
        <taxon>Eurotatoria</taxon>
        <taxon>Bdelloidea</taxon>
        <taxon>Philodinida</taxon>
        <taxon>Philodinidae</taxon>
        <taxon>Rotaria</taxon>
    </lineage>
</organism>
<dbReference type="AlphaFoldDB" id="A0A820HME8"/>
<name>A0A820HME8_9BILA</name>
<protein>
    <submittedName>
        <fullName evidence="2">Uncharacterized protein</fullName>
    </submittedName>
</protein>
<dbReference type="EMBL" id="CAJOBD010035018">
    <property type="protein sequence ID" value="CAF4298394.1"/>
    <property type="molecule type" value="Genomic_DNA"/>
</dbReference>